<feature type="compositionally biased region" description="Basic residues" evidence="1">
    <location>
        <begin position="18"/>
        <end position="35"/>
    </location>
</feature>
<name>A0A976R5G4_9VIRU</name>
<accession>A0A976R5G4</accession>
<protein>
    <submittedName>
        <fullName evidence="2">Capsid protein</fullName>
    </submittedName>
</protein>
<feature type="compositionally biased region" description="Low complexity" evidence="1">
    <location>
        <begin position="1"/>
        <end position="17"/>
    </location>
</feature>
<dbReference type="EMBL" id="OM869622">
    <property type="protein sequence ID" value="UPW41531.1"/>
    <property type="molecule type" value="Genomic_DNA"/>
</dbReference>
<organism evidence="2">
    <name type="scientific">Peromfec virus RodF8_88</name>
    <dbReference type="NCBI Taxonomy" id="2929278"/>
    <lineage>
        <taxon>Viruses</taxon>
        <taxon>Monodnaviria</taxon>
        <taxon>Shotokuvirae</taxon>
        <taxon>Cressdnaviricota</taxon>
        <taxon>Repensiviricetes</taxon>
        <taxon>Geplafuvirales</taxon>
        <taxon>Genomoviridae</taxon>
        <taxon>Gemycircularvirus</taxon>
    </lineage>
</organism>
<feature type="region of interest" description="Disordered" evidence="1">
    <location>
        <begin position="1"/>
        <end position="35"/>
    </location>
</feature>
<evidence type="ECO:0000256" key="1">
    <source>
        <dbReference type="SAM" id="MobiDB-lite"/>
    </source>
</evidence>
<sequence>MGYRFATAKRTARATPRWVKRKPSNRRRSYAKKRTYRKRPMTKKRILNVTSRKKRNGMLSWSNTASSTGASQTLAVGGAVVAGNSTGFFLFSPTCMNLNQGSTNPNYAINVAERTATTCYMRGFQETLRIQTNSHVPWFHRRICFNFRGSGPFTTSNPGDTPTQTVTPYIDTSNGMERLWLNQQVNAMGQSIQALWAILFKGALNQDWNDIVIAPIDTTRVDLKYDKTWLIKSGNESGTIVSRKVWHPMNKNVVFDDDETGESMNSNYFSVDSKQGMGDYYIYDIIVPGLGGSATDLISVQSNATLYWHEK</sequence>
<proteinExistence type="predicted"/>
<reference evidence="2" key="1">
    <citation type="submission" date="2022-02" db="EMBL/GenBank/DDBJ databases">
        <title>Towards deciphering the DNA virus diversity associated with rodent species in the families Cricetidae and Heteromyidae.</title>
        <authorList>
            <person name="Lund M."/>
            <person name="Larsen B.B."/>
            <person name="Gryseels S."/>
            <person name="Kraberger S."/>
            <person name="Rowsey D.M."/>
            <person name="Steger L."/>
            <person name="Yule K.M."/>
            <person name="Upham N.S."/>
            <person name="Worobey M."/>
            <person name="Van Doorslaer K."/>
            <person name="Varsani A."/>
        </authorList>
    </citation>
    <scope>NUCLEOTIDE SEQUENCE</scope>
    <source>
        <strain evidence="2">NeonRodF8_88</strain>
    </source>
</reference>
<evidence type="ECO:0000313" key="2">
    <source>
        <dbReference type="EMBL" id="UPW41531.1"/>
    </source>
</evidence>